<evidence type="ECO:0000313" key="2">
    <source>
        <dbReference type="EMBL" id="MCI57539.1"/>
    </source>
</evidence>
<dbReference type="Proteomes" id="UP000265520">
    <property type="component" value="Unassembled WGS sequence"/>
</dbReference>
<keyword evidence="3" id="KW-1185">Reference proteome</keyword>
<feature type="region of interest" description="Disordered" evidence="1">
    <location>
        <begin position="1"/>
        <end position="26"/>
    </location>
</feature>
<proteinExistence type="predicted"/>
<dbReference type="AlphaFoldDB" id="A0A392T921"/>
<organism evidence="2 3">
    <name type="scientific">Trifolium medium</name>
    <dbReference type="NCBI Taxonomy" id="97028"/>
    <lineage>
        <taxon>Eukaryota</taxon>
        <taxon>Viridiplantae</taxon>
        <taxon>Streptophyta</taxon>
        <taxon>Embryophyta</taxon>
        <taxon>Tracheophyta</taxon>
        <taxon>Spermatophyta</taxon>
        <taxon>Magnoliopsida</taxon>
        <taxon>eudicotyledons</taxon>
        <taxon>Gunneridae</taxon>
        <taxon>Pentapetalae</taxon>
        <taxon>rosids</taxon>
        <taxon>fabids</taxon>
        <taxon>Fabales</taxon>
        <taxon>Fabaceae</taxon>
        <taxon>Papilionoideae</taxon>
        <taxon>50 kb inversion clade</taxon>
        <taxon>NPAAA clade</taxon>
        <taxon>Hologalegina</taxon>
        <taxon>IRL clade</taxon>
        <taxon>Trifolieae</taxon>
        <taxon>Trifolium</taxon>
    </lineage>
</organism>
<accession>A0A392T921</accession>
<protein>
    <submittedName>
        <fullName evidence="2">Uncharacterized protein</fullName>
    </submittedName>
</protein>
<dbReference type="EMBL" id="LXQA010530764">
    <property type="protein sequence ID" value="MCI57539.1"/>
    <property type="molecule type" value="Genomic_DNA"/>
</dbReference>
<evidence type="ECO:0000313" key="3">
    <source>
        <dbReference type="Proteomes" id="UP000265520"/>
    </source>
</evidence>
<name>A0A392T921_9FABA</name>
<comment type="caution">
    <text evidence="2">The sequence shown here is derived from an EMBL/GenBank/DDBJ whole genome shotgun (WGS) entry which is preliminary data.</text>
</comment>
<evidence type="ECO:0000256" key="1">
    <source>
        <dbReference type="SAM" id="MobiDB-lite"/>
    </source>
</evidence>
<feature type="non-terminal residue" evidence="2">
    <location>
        <position position="26"/>
    </location>
</feature>
<reference evidence="2 3" key="1">
    <citation type="journal article" date="2018" name="Front. Plant Sci.">
        <title>Red Clover (Trifolium pratense) and Zigzag Clover (T. medium) - A Picture of Genomic Similarities and Differences.</title>
        <authorList>
            <person name="Dluhosova J."/>
            <person name="Istvanek J."/>
            <person name="Nedelnik J."/>
            <person name="Repkova J."/>
        </authorList>
    </citation>
    <scope>NUCLEOTIDE SEQUENCE [LARGE SCALE GENOMIC DNA]</scope>
    <source>
        <strain evidence="3">cv. 10/8</strain>
        <tissue evidence="2">Leaf</tissue>
    </source>
</reference>
<sequence length="26" mass="2992">MSDEVKNSQSGEMKKTAEDLDEFMNK</sequence>